<evidence type="ECO:0000256" key="1">
    <source>
        <dbReference type="ARBA" id="ARBA00022729"/>
    </source>
</evidence>
<protein>
    <submittedName>
        <fullName evidence="5">Uncharacterized protein</fullName>
    </submittedName>
</protein>
<keyword evidence="1 4" id="KW-0732">Signal</keyword>
<comment type="similarity">
    <text evidence="3">Belongs to the TO family.</text>
</comment>
<sequence>MSRLQFFGFFLLINFAFGQYPSNYPRCNFGDSECIMKAVSQVLKLAVDGIPEMKIPGFEPLYVKTVSILQDGNSNVAIKLTLNDALIYGISNASIYKINGFEEDPKKSKYEIHAKLPNLKIVSKYNIDGKILILPIQGNGNGLLNFKDADLKFKFKLEPFAKEDSQLYTKISKIRLQFNTSKFTINLENLFNGNKALGDNMNQFVNENWEIIFQELRPAITEALTKVVSGIVDSVFQTVPYKSLFLEKSN</sequence>
<dbReference type="GO" id="GO:0007623">
    <property type="term" value="P:circadian rhythm"/>
    <property type="evidence" value="ECO:0007669"/>
    <property type="project" value="UniProtKB-ARBA"/>
</dbReference>
<name>A0A9J6CJQ4_POLVA</name>
<organism evidence="5 6">
    <name type="scientific">Polypedilum vanderplanki</name>
    <name type="common">Sleeping chironomid midge</name>
    <dbReference type="NCBI Taxonomy" id="319348"/>
    <lineage>
        <taxon>Eukaryota</taxon>
        <taxon>Metazoa</taxon>
        <taxon>Ecdysozoa</taxon>
        <taxon>Arthropoda</taxon>
        <taxon>Hexapoda</taxon>
        <taxon>Insecta</taxon>
        <taxon>Pterygota</taxon>
        <taxon>Neoptera</taxon>
        <taxon>Endopterygota</taxon>
        <taxon>Diptera</taxon>
        <taxon>Nematocera</taxon>
        <taxon>Chironomoidea</taxon>
        <taxon>Chironomidae</taxon>
        <taxon>Chironominae</taxon>
        <taxon>Polypedilum</taxon>
        <taxon>Polypedilum</taxon>
    </lineage>
</organism>
<dbReference type="Pfam" id="PF06585">
    <property type="entry name" value="JHBP"/>
    <property type="match status" value="1"/>
</dbReference>
<evidence type="ECO:0000256" key="4">
    <source>
        <dbReference type="SAM" id="SignalP"/>
    </source>
</evidence>
<dbReference type="PANTHER" id="PTHR11008">
    <property type="entry name" value="PROTEIN TAKEOUT-LIKE PROTEIN"/>
    <property type="match status" value="1"/>
</dbReference>
<reference evidence="5" key="1">
    <citation type="submission" date="2021-03" db="EMBL/GenBank/DDBJ databases">
        <title>Chromosome level genome of the anhydrobiotic midge Polypedilum vanderplanki.</title>
        <authorList>
            <person name="Yoshida Y."/>
            <person name="Kikawada T."/>
            <person name="Gusev O."/>
        </authorList>
    </citation>
    <scope>NUCLEOTIDE SEQUENCE</scope>
    <source>
        <strain evidence="5">NIAS01</strain>
        <tissue evidence="5">Whole body or cell culture</tissue>
    </source>
</reference>
<keyword evidence="6" id="KW-1185">Reference proteome</keyword>
<proteinExistence type="inferred from homology"/>
<dbReference type="InterPro" id="IPR010562">
    <property type="entry name" value="Haemolymph_juvenile_hormone-bd"/>
</dbReference>
<evidence type="ECO:0000313" key="6">
    <source>
        <dbReference type="Proteomes" id="UP001107558"/>
    </source>
</evidence>
<evidence type="ECO:0000256" key="3">
    <source>
        <dbReference type="ARBA" id="ARBA00060902"/>
    </source>
</evidence>
<evidence type="ECO:0000256" key="2">
    <source>
        <dbReference type="ARBA" id="ARBA00023108"/>
    </source>
</evidence>
<dbReference type="EMBL" id="JADBJN010000001">
    <property type="protein sequence ID" value="KAG5681947.1"/>
    <property type="molecule type" value="Genomic_DNA"/>
</dbReference>
<gene>
    <name evidence="5" type="ORF">PVAND_011348</name>
</gene>
<dbReference type="SMART" id="SM00700">
    <property type="entry name" value="JHBP"/>
    <property type="match status" value="1"/>
</dbReference>
<evidence type="ECO:0000313" key="5">
    <source>
        <dbReference type="EMBL" id="KAG5681947.1"/>
    </source>
</evidence>
<dbReference type="OrthoDB" id="8186595at2759"/>
<comment type="caution">
    <text evidence="5">The sequence shown here is derived from an EMBL/GenBank/DDBJ whole genome shotgun (WGS) entry which is preliminary data.</text>
</comment>
<dbReference type="AlphaFoldDB" id="A0A9J6CJQ4"/>
<feature type="signal peptide" evidence="4">
    <location>
        <begin position="1"/>
        <end position="18"/>
    </location>
</feature>
<dbReference type="PANTHER" id="PTHR11008:SF32">
    <property type="entry name" value="CIRCADIAN CLOCK-CONTROLLED PROTEIN DAYWAKE-RELATED"/>
    <property type="match status" value="1"/>
</dbReference>
<keyword evidence="2" id="KW-0090">Biological rhythms</keyword>
<dbReference type="InterPro" id="IPR038606">
    <property type="entry name" value="To_sf"/>
</dbReference>
<dbReference type="Proteomes" id="UP001107558">
    <property type="component" value="Chromosome 1"/>
</dbReference>
<feature type="chain" id="PRO_5039904161" evidence="4">
    <location>
        <begin position="19"/>
        <end position="250"/>
    </location>
</feature>
<dbReference type="FunFam" id="3.15.10.30:FF:000001">
    <property type="entry name" value="Takeout-like protein 1"/>
    <property type="match status" value="1"/>
</dbReference>
<dbReference type="GO" id="GO:0005615">
    <property type="term" value="C:extracellular space"/>
    <property type="evidence" value="ECO:0007669"/>
    <property type="project" value="TreeGrafter"/>
</dbReference>
<dbReference type="Gene3D" id="3.15.10.30">
    <property type="entry name" value="Haemolymph juvenile hormone binding protein"/>
    <property type="match status" value="1"/>
</dbReference>
<accession>A0A9J6CJQ4</accession>